<feature type="transmembrane region" description="Helical" evidence="4">
    <location>
        <begin position="156"/>
        <end position="173"/>
    </location>
</feature>
<dbReference type="PANTHER" id="PTHR11361">
    <property type="entry name" value="DNA MISMATCH REPAIR PROTEIN MUTS FAMILY MEMBER"/>
    <property type="match status" value="1"/>
</dbReference>
<dbReference type="PANTHER" id="PTHR11361:SF152">
    <property type="entry name" value="DNA MISMATCH REPAIR PROTEIN"/>
    <property type="match status" value="1"/>
</dbReference>
<dbReference type="GO" id="GO:0006298">
    <property type="term" value="P:mismatch repair"/>
    <property type="evidence" value="ECO:0007669"/>
    <property type="project" value="InterPro"/>
</dbReference>
<name>A0AB34AKM3_STAUR</name>
<feature type="transmembrane region" description="Helical" evidence="4">
    <location>
        <begin position="6"/>
        <end position="26"/>
    </location>
</feature>
<dbReference type="GO" id="GO:0140664">
    <property type="term" value="F:ATP-dependent DNA damage sensor activity"/>
    <property type="evidence" value="ECO:0007669"/>
    <property type="project" value="InterPro"/>
</dbReference>
<evidence type="ECO:0000313" key="6">
    <source>
        <dbReference type="EMBL" id="GEQ03746.1"/>
    </source>
</evidence>
<evidence type="ECO:0000259" key="5">
    <source>
        <dbReference type="SMART" id="SM00534"/>
    </source>
</evidence>
<protein>
    <submittedName>
        <fullName evidence="6">DNA mismatch repair protein MutS</fullName>
    </submittedName>
</protein>
<keyword evidence="4" id="KW-0812">Transmembrane</keyword>
<dbReference type="Pfam" id="PF00488">
    <property type="entry name" value="MutS_V"/>
    <property type="match status" value="1"/>
</dbReference>
<dbReference type="AlphaFoldDB" id="A0AB34AKM3"/>
<dbReference type="GO" id="GO:0005829">
    <property type="term" value="C:cytosol"/>
    <property type="evidence" value="ECO:0007669"/>
    <property type="project" value="TreeGrafter"/>
</dbReference>
<dbReference type="Proteomes" id="UP000321839">
    <property type="component" value="Unassembled WGS sequence"/>
</dbReference>
<accession>A0AB34AKM3</accession>
<evidence type="ECO:0000256" key="3">
    <source>
        <dbReference type="ARBA" id="ARBA00023125"/>
    </source>
</evidence>
<dbReference type="RefSeq" id="WP_103161362.1">
    <property type="nucleotide sequence ID" value="NZ_BKAW01000012.1"/>
</dbReference>
<dbReference type="InterPro" id="IPR000432">
    <property type="entry name" value="DNA_mismatch_repair_MutS_C"/>
</dbReference>
<keyword evidence="4" id="KW-1133">Transmembrane helix</keyword>
<keyword evidence="1" id="KW-0547">Nucleotide-binding</keyword>
<dbReference type="InterPro" id="IPR045076">
    <property type="entry name" value="MutS"/>
</dbReference>
<evidence type="ECO:0000313" key="7">
    <source>
        <dbReference type="Proteomes" id="UP000321839"/>
    </source>
</evidence>
<dbReference type="GO" id="GO:0005524">
    <property type="term" value="F:ATP binding"/>
    <property type="evidence" value="ECO:0007669"/>
    <property type="project" value="UniProtKB-KW"/>
</dbReference>
<dbReference type="SMART" id="SM00534">
    <property type="entry name" value="MUTSac"/>
    <property type="match status" value="1"/>
</dbReference>
<keyword evidence="4" id="KW-0472">Membrane</keyword>
<gene>
    <name evidence="6" type="ORF">SCO02_21870</name>
</gene>
<dbReference type="InterPro" id="IPR027417">
    <property type="entry name" value="P-loop_NTPase"/>
</dbReference>
<dbReference type="Gene3D" id="3.40.50.300">
    <property type="entry name" value="P-loop containing nucleotide triphosphate hydrolases"/>
    <property type="match status" value="1"/>
</dbReference>
<feature type="domain" description="DNA mismatch repair proteins mutS family" evidence="5">
    <location>
        <begin position="345"/>
        <end position="530"/>
    </location>
</feature>
<dbReference type="GO" id="GO:0030983">
    <property type="term" value="F:mismatched DNA binding"/>
    <property type="evidence" value="ECO:0007669"/>
    <property type="project" value="InterPro"/>
</dbReference>
<keyword evidence="2" id="KW-0067">ATP-binding</keyword>
<comment type="caution">
    <text evidence="6">The sequence shown here is derived from an EMBL/GenBank/DDBJ whole genome shotgun (WGS) entry which is preliminary data.</text>
</comment>
<keyword evidence="7" id="KW-1185">Reference proteome</keyword>
<evidence type="ECO:0000256" key="1">
    <source>
        <dbReference type="ARBA" id="ARBA00022741"/>
    </source>
</evidence>
<organism evidence="6 7">
    <name type="scientific">Staphylococcus ureilyticus</name>
    <name type="common">Staphylococcus cohnii subsp. urealyticus</name>
    <dbReference type="NCBI Taxonomy" id="94138"/>
    <lineage>
        <taxon>Bacteria</taxon>
        <taxon>Bacillati</taxon>
        <taxon>Bacillota</taxon>
        <taxon>Bacilli</taxon>
        <taxon>Bacillales</taxon>
        <taxon>Staphylococcaceae</taxon>
        <taxon>Staphylococcus</taxon>
        <taxon>Staphylococcus cohnii species complex</taxon>
    </lineage>
</organism>
<feature type="transmembrane region" description="Helical" evidence="4">
    <location>
        <begin position="179"/>
        <end position="196"/>
    </location>
</feature>
<reference evidence="6 7" key="1">
    <citation type="submission" date="2019-07" db="EMBL/GenBank/DDBJ databases">
        <title>Whole genome shotgun sequence of Staphylococcus cohnii subsp. urealyticus NBRC 109766.</title>
        <authorList>
            <person name="Hosoyama A."/>
            <person name="Uohara A."/>
            <person name="Ohji S."/>
            <person name="Ichikawa N."/>
        </authorList>
    </citation>
    <scope>NUCLEOTIDE SEQUENCE [LARGE SCALE GENOMIC DNA]</scope>
    <source>
        <strain evidence="6 7">NBRC 109766</strain>
    </source>
</reference>
<sequence length="533" mass="61645">MYPILWFLIALIIGTTLLFIITTIIANKKLIHDIKPLWSLRKPLESFVRPNHRYSYQFDTYKHQFDETNLIDDKTYADLNLKALFNSMNFNFTAIGEMRLYATLRKMFTIHNQMLIQKFKNDELFRLKISTHLAKIGKAIYPTFPDQLTTVKRNHLYMLTTYLPLVFLLFAFLKPEIGILLTILVAIFNMILSGVLKRTFDQDLNSLFYTSNVIKKAYAIHKIDGAPTIDVDFSHFKVARRLSGLLGRVNTAEDSMVFAFLLKAIFMLDYHIFHLIQHSFKKYEAEVMACYEYIGSIDNHYAIALWRETLTQYALPQASNEDSVEFEALTHPLLVDAISNDLVINSHILLTGSNASGKSTFMKAIALNLLLAQTINTVTAKYFKYKPGLIFTSMVNQDDILSGDSYFMTEIKSIKRLFDLKTEDKIYCFIDEIFKGTNTTERIAASESVLNYLGNSQNYEIIAATHDIELATLLEYQYKNFHFNETIYENEIAFDFKIKPGKADTRNAIELLRILKFPNQVYTRAKTSFNQFL</sequence>
<proteinExistence type="predicted"/>
<evidence type="ECO:0000256" key="4">
    <source>
        <dbReference type="SAM" id="Phobius"/>
    </source>
</evidence>
<dbReference type="EMBL" id="BKAW01000012">
    <property type="protein sequence ID" value="GEQ03746.1"/>
    <property type="molecule type" value="Genomic_DNA"/>
</dbReference>
<dbReference type="SUPFAM" id="SSF52540">
    <property type="entry name" value="P-loop containing nucleoside triphosphate hydrolases"/>
    <property type="match status" value="1"/>
</dbReference>
<keyword evidence="3" id="KW-0238">DNA-binding</keyword>
<evidence type="ECO:0000256" key="2">
    <source>
        <dbReference type="ARBA" id="ARBA00022840"/>
    </source>
</evidence>